<dbReference type="PANTHER" id="PTHR22761">
    <property type="entry name" value="CHARGED MULTIVESICULAR BODY PROTEIN"/>
    <property type="match status" value="1"/>
</dbReference>
<evidence type="ECO:0000313" key="3">
    <source>
        <dbReference type="Proteomes" id="UP000242287"/>
    </source>
</evidence>
<proteinExistence type="predicted"/>
<feature type="coiled-coil region" evidence="1">
    <location>
        <begin position="269"/>
        <end position="325"/>
    </location>
</feature>
<dbReference type="InterPro" id="IPR005024">
    <property type="entry name" value="Snf7_fam"/>
</dbReference>
<protein>
    <submittedName>
        <fullName evidence="2">Uncharacterized protein</fullName>
    </submittedName>
</protein>
<evidence type="ECO:0000256" key="1">
    <source>
        <dbReference type="SAM" id="Coils"/>
    </source>
</evidence>
<dbReference type="Proteomes" id="UP000242287">
    <property type="component" value="Unassembled WGS sequence"/>
</dbReference>
<dbReference type="GO" id="GO:0000815">
    <property type="term" value="C:ESCRT III complex"/>
    <property type="evidence" value="ECO:0007669"/>
    <property type="project" value="TreeGrafter"/>
</dbReference>
<dbReference type="GO" id="GO:0032511">
    <property type="term" value="P:late endosome to vacuole transport via multivesicular body sorting pathway"/>
    <property type="evidence" value="ECO:0007669"/>
    <property type="project" value="TreeGrafter"/>
</dbReference>
<evidence type="ECO:0000313" key="2">
    <source>
        <dbReference type="EMBL" id="PFH54219.1"/>
    </source>
</evidence>
<organism evidence="2 3">
    <name type="scientific">Amanita thiersii Skay4041</name>
    <dbReference type="NCBI Taxonomy" id="703135"/>
    <lineage>
        <taxon>Eukaryota</taxon>
        <taxon>Fungi</taxon>
        <taxon>Dikarya</taxon>
        <taxon>Basidiomycota</taxon>
        <taxon>Agaricomycotina</taxon>
        <taxon>Agaricomycetes</taxon>
        <taxon>Agaricomycetidae</taxon>
        <taxon>Agaricales</taxon>
        <taxon>Pluteineae</taxon>
        <taxon>Amanitaceae</taxon>
        <taxon>Amanita</taxon>
    </lineage>
</organism>
<dbReference type="STRING" id="703135.A0A2A9NUJ5"/>
<dbReference type="GO" id="GO:0009898">
    <property type="term" value="C:cytoplasmic side of plasma membrane"/>
    <property type="evidence" value="ECO:0007669"/>
    <property type="project" value="TreeGrafter"/>
</dbReference>
<name>A0A2A9NUJ5_9AGAR</name>
<dbReference type="Gene3D" id="6.10.140.1230">
    <property type="match status" value="1"/>
</dbReference>
<keyword evidence="1" id="KW-0175">Coiled coil</keyword>
<accession>A0A2A9NUJ5</accession>
<dbReference type="Pfam" id="PF03357">
    <property type="entry name" value="Snf7"/>
    <property type="match status" value="1"/>
</dbReference>
<gene>
    <name evidence="2" type="ORF">AMATHDRAFT_135662</name>
</gene>
<dbReference type="OrthoDB" id="10250120at2759"/>
<keyword evidence="3" id="KW-1185">Reference proteome</keyword>
<dbReference type="EMBL" id="KZ301970">
    <property type="protein sequence ID" value="PFH54219.1"/>
    <property type="molecule type" value="Genomic_DNA"/>
</dbReference>
<dbReference type="GO" id="GO:0005771">
    <property type="term" value="C:multivesicular body"/>
    <property type="evidence" value="ECO:0007669"/>
    <property type="project" value="TreeGrafter"/>
</dbReference>
<sequence>MAKPPTSLHTLQPFSTTTTTRLQALYSDISRQKRSNPASFHSNVDWWRRALESIVSSGVQHSQDSPFAAGRLVLHAEGSLIDCLKMKGAGKPLAIGTVVYELSASKAIIPVSSFLSSQQSIYDPGWLPTRIASLVIVKPLWWTLEQMGIVGDESIFSAGSHSRGGYNDREWWGEYVMVSLIERAADAIVEVQQSKITSIADRLYDISSFKREFASVLGQDVISDEDSSVLLKFLERDRGFVAIDKGVIKFLDKCGNRDQAHITPVDRGILELKTAVTRMQAQIESLQRKIDECTRKASEALRHKRKELALNHLRTRKQLEDLNNKRLGSLTTLESTLITVEAAAGDIDIMRVYESSTATLRAILAHPSLQRDSVERTMDALAEANIDAKEIDEAIRAESDDALNIHQTDEDLKKELDQLVAEARVEGLEADEGEQMILKHKLAKGSTVGHERGIVQKTSDDVMAEVLVA</sequence>
<dbReference type="AlphaFoldDB" id="A0A2A9NUJ5"/>
<dbReference type="PANTHER" id="PTHR22761:SF96">
    <property type="entry name" value="BCDNA.GH08385"/>
    <property type="match status" value="1"/>
</dbReference>
<reference evidence="2 3" key="1">
    <citation type="submission" date="2014-02" db="EMBL/GenBank/DDBJ databases">
        <title>Transposable element dynamics among asymbiotic and ectomycorrhizal Amanita fungi.</title>
        <authorList>
            <consortium name="DOE Joint Genome Institute"/>
            <person name="Hess J."/>
            <person name="Skrede I."/>
            <person name="Wolfe B."/>
            <person name="LaButti K."/>
            <person name="Ohm R.A."/>
            <person name="Grigoriev I.V."/>
            <person name="Pringle A."/>
        </authorList>
    </citation>
    <scope>NUCLEOTIDE SEQUENCE [LARGE SCALE GENOMIC DNA]</scope>
    <source>
        <strain evidence="2 3">SKay4041</strain>
    </source>
</reference>
<dbReference type="GO" id="GO:0006900">
    <property type="term" value="P:vesicle budding from membrane"/>
    <property type="evidence" value="ECO:0007669"/>
    <property type="project" value="TreeGrafter"/>
</dbReference>